<comment type="similarity">
    <text evidence="1">Belongs to the short-chain dehydrogenases/reductases (SDR) family.</text>
</comment>
<dbReference type="PANTHER" id="PTHR43639:SF1">
    <property type="entry name" value="SHORT-CHAIN DEHYDROGENASE_REDUCTASE FAMILY PROTEIN"/>
    <property type="match status" value="1"/>
</dbReference>
<comment type="caution">
    <text evidence="3">The sequence shown here is derived from an EMBL/GenBank/DDBJ whole genome shotgun (WGS) entry which is preliminary data.</text>
</comment>
<dbReference type="Gene3D" id="3.40.50.720">
    <property type="entry name" value="NAD(P)-binding Rossmann-like Domain"/>
    <property type="match status" value="1"/>
</dbReference>
<reference evidence="3 4" key="1">
    <citation type="submission" date="2018-04" db="EMBL/GenBank/DDBJ databases">
        <title>Adhaeribacter sp. HMF7616 genome sequencing and assembly.</title>
        <authorList>
            <person name="Kang H."/>
            <person name="Kang J."/>
            <person name="Cha I."/>
            <person name="Kim H."/>
            <person name="Joh K."/>
        </authorList>
    </citation>
    <scope>NUCLEOTIDE SEQUENCE [LARGE SCALE GENOMIC DNA]</scope>
    <source>
        <strain evidence="3 4">HMF7616</strain>
    </source>
</reference>
<dbReference type="AlphaFoldDB" id="A0A369QKF0"/>
<dbReference type="PANTHER" id="PTHR43639">
    <property type="entry name" value="OXIDOREDUCTASE, SHORT-CHAIN DEHYDROGENASE/REDUCTASE FAMILY (AFU_ORTHOLOGUE AFUA_5G02870)"/>
    <property type="match status" value="1"/>
</dbReference>
<evidence type="ECO:0000313" key="3">
    <source>
        <dbReference type="EMBL" id="RDC63727.1"/>
    </source>
</evidence>
<evidence type="ECO:0000256" key="1">
    <source>
        <dbReference type="ARBA" id="ARBA00006484"/>
    </source>
</evidence>
<protein>
    <submittedName>
        <fullName evidence="3">3-oxoacyl-[acyl-carrier-protein] reductase</fullName>
        <ecNumber evidence="3">1.1.1.100</ecNumber>
    </submittedName>
</protein>
<dbReference type="OrthoDB" id="9804104at2"/>
<keyword evidence="4" id="KW-1185">Reference proteome</keyword>
<dbReference type="RefSeq" id="WP_115372977.1">
    <property type="nucleotide sequence ID" value="NZ_QASA01000001.1"/>
</dbReference>
<dbReference type="PRINTS" id="PR00081">
    <property type="entry name" value="GDHRDH"/>
</dbReference>
<dbReference type="CDD" id="cd05233">
    <property type="entry name" value="SDR_c"/>
    <property type="match status" value="1"/>
</dbReference>
<dbReference type="Proteomes" id="UP000253919">
    <property type="component" value="Unassembled WGS sequence"/>
</dbReference>
<dbReference type="Pfam" id="PF13561">
    <property type="entry name" value="adh_short_C2"/>
    <property type="match status" value="1"/>
</dbReference>
<dbReference type="PRINTS" id="PR00080">
    <property type="entry name" value="SDRFAMILY"/>
</dbReference>
<dbReference type="InterPro" id="IPR002347">
    <property type="entry name" value="SDR_fam"/>
</dbReference>
<gene>
    <name evidence="3" type="ORF">AHMF7616_02335</name>
</gene>
<dbReference type="GO" id="GO:0004316">
    <property type="term" value="F:3-oxoacyl-[acyl-carrier-protein] reductase (NADPH) activity"/>
    <property type="evidence" value="ECO:0007669"/>
    <property type="project" value="UniProtKB-EC"/>
</dbReference>
<dbReference type="SUPFAM" id="SSF51735">
    <property type="entry name" value="NAD(P)-binding Rossmann-fold domains"/>
    <property type="match status" value="1"/>
</dbReference>
<accession>A0A369QKF0</accession>
<dbReference type="EMBL" id="QASA01000001">
    <property type="protein sequence ID" value="RDC63727.1"/>
    <property type="molecule type" value="Genomic_DNA"/>
</dbReference>
<evidence type="ECO:0000313" key="4">
    <source>
        <dbReference type="Proteomes" id="UP000253919"/>
    </source>
</evidence>
<keyword evidence="2 3" id="KW-0560">Oxidoreductase</keyword>
<evidence type="ECO:0000256" key="2">
    <source>
        <dbReference type="ARBA" id="ARBA00023002"/>
    </source>
</evidence>
<organism evidence="3 4">
    <name type="scientific">Adhaeribacter pallidiroseus</name>
    <dbReference type="NCBI Taxonomy" id="2072847"/>
    <lineage>
        <taxon>Bacteria</taxon>
        <taxon>Pseudomonadati</taxon>
        <taxon>Bacteroidota</taxon>
        <taxon>Cytophagia</taxon>
        <taxon>Cytophagales</taxon>
        <taxon>Hymenobacteraceae</taxon>
        <taxon>Adhaeribacter</taxon>
    </lineage>
</organism>
<dbReference type="InterPro" id="IPR036291">
    <property type="entry name" value="NAD(P)-bd_dom_sf"/>
</dbReference>
<sequence>MNLELKDRIIVVTGGAKGIGAAIAQVLAKEGAMPIIIGRNESDNLAMVQEIRNAGGKADQIVAELTDPEASRLAIETIITRYQQIDGLVNNAGVNDSVGLEHGNYEKFMLSLHRNVVHYYLMAHYALPALKKSKGAIVNISSKTAETGQGNTSAYAAANGGRNALTREWAVELLPFSIRVNALVVAEAYTPLYEEWIKTFPNPEEKLKAITDKIPLEKRMTTAEEIANMVVFLLSPKSSHTTGQLIHVDGGYVHLDRAL</sequence>
<dbReference type="NCBIfam" id="NF006384">
    <property type="entry name" value="PRK08628.1"/>
    <property type="match status" value="1"/>
</dbReference>
<name>A0A369QKF0_9BACT</name>
<proteinExistence type="inferred from homology"/>
<dbReference type="EC" id="1.1.1.100" evidence="3"/>
<dbReference type="FunFam" id="3.40.50.720:FF:000084">
    <property type="entry name" value="Short-chain dehydrogenase reductase"/>
    <property type="match status" value="1"/>
</dbReference>